<dbReference type="AlphaFoldDB" id="A0A0C3C0G0"/>
<organism evidence="1 2">
    <name type="scientific">Piloderma croceum (strain F 1598)</name>
    <dbReference type="NCBI Taxonomy" id="765440"/>
    <lineage>
        <taxon>Eukaryota</taxon>
        <taxon>Fungi</taxon>
        <taxon>Dikarya</taxon>
        <taxon>Basidiomycota</taxon>
        <taxon>Agaricomycotina</taxon>
        <taxon>Agaricomycetes</taxon>
        <taxon>Agaricomycetidae</taxon>
        <taxon>Atheliales</taxon>
        <taxon>Atheliaceae</taxon>
        <taxon>Piloderma</taxon>
    </lineage>
</organism>
<dbReference type="HOGENOM" id="CLU_2528258_0_0_1"/>
<dbReference type="Proteomes" id="UP000054166">
    <property type="component" value="Unassembled WGS sequence"/>
</dbReference>
<dbReference type="EMBL" id="KN832992">
    <property type="protein sequence ID" value="KIM83077.1"/>
    <property type="molecule type" value="Genomic_DNA"/>
</dbReference>
<dbReference type="InParanoid" id="A0A0C3C0G0"/>
<evidence type="ECO:0000313" key="2">
    <source>
        <dbReference type="Proteomes" id="UP000054166"/>
    </source>
</evidence>
<evidence type="ECO:0000313" key="1">
    <source>
        <dbReference type="EMBL" id="KIM83077.1"/>
    </source>
</evidence>
<keyword evidence="2" id="KW-1185">Reference proteome</keyword>
<protein>
    <submittedName>
        <fullName evidence="1">Uncharacterized protein</fullName>
    </submittedName>
</protein>
<proteinExistence type="predicted"/>
<reference evidence="2" key="2">
    <citation type="submission" date="2015-01" db="EMBL/GenBank/DDBJ databases">
        <title>Evolutionary Origins and Diversification of the Mycorrhizal Mutualists.</title>
        <authorList>
            <consortium name="DOE Joint Genome Institute"/>
            <consortium name="Mycorrhizal Genomics Consortium"/>
            <person name="Kohler A."/>
            <person name="Kuo A."/>
            <person name="Nagy L.G."/>
            <person name="Floudas D."/>
            <person name="Copeland A."/>
            <person name="Barry K.W."/>
            <person name="Cichocki N."/>
            <person name="Veneault-Fourrey C."/>
            <person name="LaButti K."/>
            <person name="Lindquist E.A."/>
            <person name="Lipzen A."/>
            <person name="Lundell T."/>
            <person name="Morin E."/>
            <person name="Murat C."/>
            <person name="Riley R."/>
            <person name="Ohm R."/>
            <person name="Sun H."/>
            <person name="Tunlid A."/>
            <person name="Henrissat B."/>
            <person name="Grigoriev I.V."/>
            <person name="Hibbett D.S."/>
            <person name="Martin F."/>
        </authorList>
    </citation>
    <scope>NUCLEOTIDE SEQUENCE [LARGE SCALE GENOMIC DNA]</scope>
    <source>
        <strain evidence="2">F 1598</strain>
    </source>
</reference>
<accession>A0A0C3C0G0</accession>
<sequence length="84" mass="9010">MGHNSKAKKQLFAKAALARSSRASSGSRHSTWLSTLLIALEDDLFPGLSIPSTPSMSPMPPDLSLIGILMMWRGNGQSQSAQNK</sequence>
<reference evidence="1 2" key="1">
    <citation type="submission" date="2014-04" db="EMBL/GenBank/DDBJ databases">
        <authorList>
            <consortium name="DOE Joint Genome Institute"/>
            <person name="Kuo A."/>
            <person name="Tarkka M."/>
            <person name="Buscot F."/>
            <person name="Kohler A."/>
            <person name="Nagy L.G."/>
            <person name="Floudas D."/>
            <person name="Copeland A."/>
            <person name="Barry K.W."/>
            <person name="Cichocki N."/>
            <person name="Veneault-Fourrey C."/>
            <person name="LaButti K."/>
            <person name="Lindquist E.A."/>
            <person name="Lipzen A."/>
            <person name="Lundell T."/>
            <person name="Morin E."/>
            <person name="Murat C."/>
            <person name="Sun H."/>
            <person name="Tunlid A."/>
            <person name="Henrissat B."/>
            <person name="Grigoriev I.V."/>
            <person name="Hibbett D.S."/>
            <person name="Martin F."/>
            <person name="Nordberg H.P."/>
            <person name="Cantor M.N."/>
            <person name="Hua S.X."/>
        </authorList>
    </citation>
    <scope>NUCLEOTIDE SEQUENCE [LARGE SCALE GENOMIC DNA]</scope>
    <source>
        <strain evidence="1 2">F 1598</strain>
    </source>
</reference>
<gene>
    <name evidence="1" type="ORF">PILCRDRAFT_7497</name>
</gene>
<name>A0A0C3C0G0_PILCF</name>